<dbReference type="RefSeq" id="WP_007105364.1">
    <property type="nucleotide sequence ID" value="NZ_BAER01000064.1"/>
</dbReference>
<dbReference type="Proteomes" id="UP000006322">
    <property type="component" value="Unassembled WGS sequence"/>
</dbReference>
<evidence type="ECO:0000313" key="2">
    <source>
        <dbReference type="Proteomes" id="UP000006322"/>
    </source>
</evidence>
<evidence type="ECO:0000313" key="1">
    <source>
        <dbReference type="EMBL" id="GAC33587.1"/>
    </source>
</evidence>
<dbReference type="AlphaFoldDB" id="K6ZTI0"/>
<accession>K6ZTI0</accession>
<comment type="caution">
    <text evidence="1">The sequence shown here is derived from an EMBL/GenBank/DDBJ whole genome shotgun (WGS) entry which is preliminary data.</text>
</comment>
<keyword evidence="2" id="KW-1185">Reference proteome</keyword>
<proteinExistence type="predicted"/>
<name>K6ZTI0_9ALTE</name>
<organism evidence="1 2">
    <name type="scientific">Paraglaciecola polaris LMG 21857</name>
    <dbReference type="NCBI Taxonomy" id="1129793"/>
    <lineage>
        <taxon>Bacteria</taxon>
        <taxon>Pseudomonadati</taxon>
        <taxon>Pseudomonadota</taxon>
        <taxon>Gammaproteobacteria</taxon>
        <taxon>Alteromonadales</taxon>
        <taxon>Alteromonadaceae</taxon>
        <taxon>Paraglaciecola</taxon>
    </lineage>
</organism>
<sequence>MNRSSKGFGLAGVLATVVFLIVAAIFSASAKSQAMPTNVVQLEAGKVTGISVVP</sequence>
<dbReference type="EMBL" id="BAER01000064">
    <property type="protein sequence ID" value="GAC33587.1"/>
    <property type="molecule type" value="Genomic_DNA"/>
</dbReference>
<reference evidence="2" key="1">
    <citation type="journal article" date="2014" name="Environ. Microbiol.">
        <title>Comparative genomics of the marine bacterial genus Glaciecola reveals the high degree of genomic diversity and genomic characteristic for cold adaptation.</title>
        <authorList>
            <person name="Qin Q.L."/>
            <person name="Xie B.B."/>
            <person name="Yu Y."/>
            <person name="Shu Y.L."/>
            <person name="Rong J.C."/>
            <person name="Zhang Y.J."/>
            <person name="Zhao D.L."/>
            <person name="Chen X.L."/>
            <person name="Zhang X.Y."/>
            <person name="Chen B."/>
            <person name="Zhou B.C."/>
            <person name="Zhang Y.Z."/>
        </authorList>
    </citation>
    <scope>NUCLEOTIDE SEQUENCE [LARGE SCALE GENOMIC DNA]</scope>
    <source>
        <strain evidence="2">LMG 21857</strain>
    </source>
</reference>
<gene>
    <name evidence="1" type="ORF">GPLA_2693</name>
</gene>
<protein>
    <submittedName>
        <fullName evidence="1">Uncharacterized protein</fullName>
    </submittedName>
</protein>